<sequence length="531" mass="59490">MCARGDVAILNLPILLLLNFTMSSEEDSCQAVEEQPPVKVPRLDPEVSTPTAPVQELLQQAVGFACQLTDQQFAKCMDRIDPLRHLRDEFEIPRMNTIPTADESVVNMDDDGIYMCGNSLGLMPHAIRAIVTQELDKWAHMGILGQFAGHMPWAMSDELILAKMAKIVGANEKEVAIMNGLSVNIHMLLVSFYRPTKERHKILIEEHAFPSDHYVAESQISLHGYDPKTSLVLAKPREGEHCLRMSDVLDLIDREGDSIAVILLPGIQYYTGQVFDMKAITEAGHRKGCLVGFDLAHAVGNIEMQLHDWNVDFAAWCTYKYLNSGAGAIAGAFLHEMHAVNNHPRLAGWWGHQMSTRFNMDNKMDLSAGIAGYRISNPSLMAIIPVKASLEIFAKTSMSALRKKSLLLTGYLEYLVRLYFSKPHSLPQNESNGKTLNDAATDIYIHVITPSEPSERGCQLSLMFNTAIDDIFTQLLKRGVLCDERKPNVIRFAPIPLYTKFEDVWRMVQALRESLNAVKQQKLGRSLDELD</sequence>
<comment type="catalytic activity">
    <reaction evidence="5">
        <text>3-hydroxy-L-kynurenine + H2O = 3-hydroxyanthranilate + L-alanine + H(+)</text>
        <dbReference type="Rhea" id="RHEA:25143"/>
        <dbReference type="ChEBI" id="CHEBI:15377"/>
        <dbReference type="ChEBI" id="CHEBI:15378"/>
        <dbReference type="ChEBI" id="CHEBI:36559"/>
        <dbReference type="ChEBI" id="CHEBI:57972"/>
        <dbReference type="ChEBI" id="CHEBI:58125"/>
        <dbReference type="EC" id="3.7.1.3"/>
    </reaction>
</comment>
<organism evidence="8 9">
    <name type="scientific">Patiria miniata</name>
    <name type="common">Bat star</name>
    <name type="synonym">Asterina miniata</name>
    <dbReference type="NCBI Taxonomy" id="46514"/>
    <lineage>
        <taxon>Eukaryota</taxon>
        <taxon>Metazoa</taxon>
        <taxon>Echinodermata</taxon>
        <taxon>Eleutherozoa</taxon>
        <taxon>Asterozoa</taxon>
        <taxon>Asteroidea</taxon>
        <taxon>Valvatacea</taxon>
        <taxon>Valvatida</taxon>
        <taxon>Asterinidae</taxon>
        <taxon>Patiria</taxon>
    </lineage>
</organism>
<dbReference type="GO" id="GO:0097053">
    <property type="term" value="P:L-kynurenine catabolic process"/>
    <property type="evidence" value="ECO:0007669"/>
    <property type="project" value="UniProtKB-UniRule"/>
</dbReference>
<dbReference type="InterPro" id="IPR015424">
    <property type="entry name" value="PyrdxlP-dep_Trfase"/>
</dbReference>
<comment type="pathway">
    <text evidence="4 5">Amino-acid degradation; L-kynurenine degradation; L-alanine and anthranilate from L-kynurenine: step 1/1.</text>
</comment>
<reference evidence="8" key="1">
    <citation type="submission" date="2022-11" db="UniProtKB">
        <authorList>
            <consortium name="EnsemblMetazoa"/>
        </authorList>
    </citation>
    <scope>IDENTIFICATION</scope>
</reference>
<keyword evidence="4 5" id="KW-0963">Cytoplasm</keyword>
<comment type="cofactor">
    <cofactor evidence="4 5">
        <name>pyridoxal 5'-phosphate</name>
        <dbReference type="ChEBI" id="CHEBI:597326"/>
    </cofactor>
</comment>
<feature type="binding site" evidence="4">
    <location>
        <position position="294"/>
    </location>
    <ligand>
        <name>pyridoxal 5'-phosphate</name>
        <dbReference type="ChEBI" id="CHEBI:597326"/>
    </ligand>
</feature>
<feature type="domain" description="Aminotransferase class V" evidence="7">
    <location>
        <begin position="162"/>
        <end position="413"/>
    </location>
</feature>
<comment type="subcellular location">
    <subcellularLocation>
        <location evidence="4 5">Cytoplasm</location>
    </subcellularLocation>
</comment>
<keyword evidence="3 4" id="KW-0663">Pyridoxal phosphate</keyword>
<evidence type="ECO:0000256" key="4">
    <source>
        <dbReference type="HAMAP-Rule" id="MF_03017"/>
    </source>
</evidence>
<keyword evidence="1 4" id="KW-0662">Pyridine nucleotide biosynthesis</keyword>
<comment type="similarity">
    <text evidence="4 5">Belongs to the kynureninase family.</text>
</comment>
<protein>
    <recommendedName>
        <fullName evidence="4 5">Kynureninase</fullName>
        <ecNumber evidence="4 5">3.7.1.3</ecNumber>
    </recommendedName>
    <alternativeName>
        <fullName evidence="4">L-kynurenine hydrolase</fullName>
    </alternativeName>
</protein>
<feature type="binding site" evidence="4">
    <location>
        <position position="182"/>
    </location>
    <ligand>
        <name>pyridoxal 5'-phosphate</name>
        <dbReference type="ChEBI" id="CHEBI:597326"/>
    </ligand>
</feature>
<dbReference type="OrthoDB" id="5978656at2759"/>
<evidence type="ECO:0000256" key="5">
    <source>
        <dbReference type="PIRNR" id="PIRNR038800"/>
    </source>
</evidence>
<dbReference type="OMA" id="YTEVWEF"/>
<dbReference type="InterPro" id="IPR010111">
    <property type="entry name" value="Kynureninase"/>
</dbReference>
<dbReference type="Gene3D" id="3.40.640.10">
    <property type="entry name" value="Type I PLP-dependent aspartate aminotransferase-like (Major domain)"/>
    <property type="match status" value="1"/>
</dbReference>
<evidence type="ECO:0000313" key="9">
    <source>
        <dbReference type="Proteomes" id="UP000887568"/>
    </source>
</evidence>
<feature type="binding site" evidence="4">
    <location>
        <position position="319"/>
    </location>
    <ligand>
        <name>pyridoxal 5'-phosphate</name>
        <dbReference type="ChEBI" id="CHEBI:597326"/>
    </ligand>
</feature>
<dbReference type="Pfam" id="PF22580">
    <property type="entry name" value="KYNU_C"/>
    <property type="match status" value="1"/>
</dbReference>
<comment type="caution">
    <text evidence="4">Lacks conserved residue(s) required for the propagation of feature annotation.</text>
</comment>
<name>A0A913ZLB0_PATMI</name>
<feature type="modified residue" description="N6-(pyridoxal phosphate)lysine" evidence="4">
    <location>
        <position position="320"/>
    </location>
</feature>
<comment type="subunit">
    <text evidence="4 5">Homodimer.</text>
</comment>
<feature type="binding site" evidence="4">
    <location>
        <position position="377"/>
    </location>
    <ligand>
        <name>pyridoxal 5'-phosphate</name>
        <dbReference type="ChEBI" id="CHEBI:597326"/>
    </ligand>
</feature>
<dbReference type="GO" id="GO:0030429">
    <property type="term" value="F:kynureninase activity"/>
    <property type="evidence" value="ECO:0007669"/>
    <property type="project" value="UniProtKB-UniRule"/>
</dbReference>
<accession>A0A913ZLB0</accession>
<dbReference type="InterPro" id="IPR000192">
    <property type="entry name" value="Aminotrans_V_dom"/>
</dbReference>
<dbReference type="EnsemblMetazoa" id="XM_038196644.1">
    <property type="protein sequence ID" value="XP_038052572.1"/>
    <property type="gene ID" value="LOC119725280"/>
</dbReference>
<gene>
    <name evidence="4" type="primary">KYNU</name>
</gene>
<dbReference type="Pfam" id="PF00266">
    <property type="entry name" value="Aminotran_5"/>
    <property type="match status" value="1"/>
</dbReference>
<dbReference type="GO" id="GO:0030170">
    <property type="term" value="F:pyridoxal phosphate binding"/>
    <property type="evidence" value="ECO:0007669"/>
    <property type="project" value="UniProtKB-UniRule"/>
</dbReference>
<evidence type="ECO:0000256" key="1">
    <source>
        <dbReference type="ARBA" id="ARBA00022642"/>
    </source>
</evidence>
<dbReference type="InterPro" id="IPR015421">
    <property type="entry name" value="PyrdxlP-dep_Trfase_major"/>
</dbReference>
<dbReference type="Gene3D" id="3.90.1150.10">
    <property type="entry name" value="Aspartate Aminotransferase, domain 1"/>
    <property type="match status" value="1"/>
</dbReference>
<comment type="pathway">
    <text evidence="4 5">Cofactor biosynthesis; NAD(+) biosynthesis; quinolinate from L-kynurenine: step 2/3.</text>
</comment>
<keyword evidence="2 4" id="KW-0378">Hydrolase</keyword>
<dbReference type="PANTHER" id="PTHR14084">
    <property type="entry name" value="KYNURENINASE"/>
    <property type="match status" value="1"/>
</dbReference>
<evidence type="ECO:0000256" key="3">
    <source>
        <dbReference type="ARBA" id="ARBA00022898"/>
    </source>
</evidence>
<evidence type="ECO:0000259" key="7">
    <source>
        <dbReference type="Pfam" id="PF00266"/>
    </source>
</evidence>
<dbReference type="SUPFAM" id="SSF53383">
    <property type="entry name" value="PLP-dependent transferases"/>
    <property type="match status" value="1"/>
</dbReference>
<keyword evidence="9" id="KW-1185">Reference proteome</keyword>
<dbReference type="NCBIfam" id="TIGR01814">
    <property type="entry name" value="kynureninase"/>
    <property type="match status" value="1"/>
</dbReference>
<dbReference type="PANTHER" id="PTHR14084:SF0">
    <property type="entry name" value="KYNURENINASE"/>
    <property type="match status" value="1"/>
</dbReference>
<evidence type="ECO:0000313" key="8">
    <source>
        <dbReference type="EnsemblMetazoa" id="XP_038052572.1"/>
    </source>
</evidence>
<comment type="function">
    <text evidence="4 5">Catalyzes the cleavage of L-kynurenine (L-Kyn) and L-3-hydroxykynurenine (L-3OHKyn) into anthranilic acid (AA) and 3-hydroxyanthranilic acid (3-OHAA), respectively.</text>
</comment>
<comment type="catalytic activity">
    <reaction evidence="4 5">
        <text>L-kynurenine + H2O = anthranilate + L-alanine + H(+)</text>
        <dbReference type="Rhea" id="RHEA:16813"/>
        <dbReference type="ChEBI" id="CHEBI:15377"/>
        <dbReference type="ChEBI" id="CHEBI:15378"/>
        <dbReference type="ChEBI" id="CHEBI:16567"/>
        <dbReference type="ChEBI" id="CHEBI:57959"/>
        <dbReference type="ChEBI" id="CHEBI:57972"/>
        <dbReference type="EC" id="3.7.1.3"/>
    </reaction>
</comment>
<dbReference type="GO" id="GO:0019441">
    <property type="term" value="P:L-tryptophan catabolic process to kynurenine"/>
    <property type="evidence" value="ECO:0007669"/>
    <property type="project" value="TreeGrafter"/>
</dbReference>
<dbReference type="HAMAP" id="MF_01970">
    <property type="entry name" value="Kynureninase"/>
    <property type="match status" value="1"/>
</dbReference>
<dbReference type="FunFam" id="3.40.640.10:FF:000031">
    <property type="entry name" value="Kynureninase"/>
    <property type="match status" value="1"/>
</dbReference>
<evidence type="ECO:0000256" key="2">
    <source>
        <dbReference type="ARBA" id="ARBA00022801"/>
    </source>
</evidence>
<feature type="binding site" evidence="4">
    <location>
        <begin position="209"/>
        <end position="212"/>
    </location>
    <ligand>
        <name>pyridoxal 5'-phosphate</name>
        <dbReference type="ChEBI" id="CHEBI:597326"/>
    </ligand>
</feature>
<feature type="binding site" evidence="4">
    <location>
        <position position="297"/>
    </location>
    <ligand>
        <name>pyridoxal 5'-phosphate</name>
        <dbReference type="ChEBI" id="CHEBI:597326"/>
    </ligand>
</feature>
<evidence type="ECO:0000256" key="6">
    <source>
        <dbReference type="SAM" id="SignalP"/>
    </source>
</evidence>
<feature type="binding site" evidence="4">
    <location>
        <position position="349"/>
    </location>
    <ligand>
        <name>pyridoxal 5'-phosphate</name>
        <dbReference type="ChEBI" id="CHEBI:597326"/>
    </ligand>
</feature>
<dbReference type="PIRSF" id="PIRSF038800">
    <property type="entry name" value="KYNU"/>
    <property type="match status" value="1"/>
</dbReference>
<feature type="signal peptide" evidence="6">
    <location>
        <begin position="1"/>
        <end position="23"/>
    </location>
</feature>
<proteinExistence type="inferred from homology"/>
<dbReference type="GO" id="GO:0034354">
    <property type="term" value="P:'de novo' NAD+ biosynthetic process from L-tryptophan"/>
    <property type="evidence" value="ECO:0007669"/>
    <property type="project" value="UniProtKB-UniRule"/>
</dbReference>
<feature type="binding site" evidence="4">
    <location>
        <position position="181"/>
    </location>
    <ligand>
        <name>pyridoxal 5'-phosphate</name>
        <dbReference type="ChEBI" id="CHEBI:597326"/>
    </ligand>
</feature>
<dbReference type="Proteomes" id="UP000887568">
    <property type="component" value="Unplaced"/>
</dbReference>
<feature type="chain" id="PRO_5037885736" description="Kynureninase" evidence="6">
    <location>
        <begin position="24"/>
        <end position="531"/>
    </location>
</feature>
<dbReference type="GO" id="GO:0005737">
    <property type="term" value="C:cytoplasm"/>
    <property type="evidence" value="ECO:0007669"/>
    <property type="project" value="UniProtKB-SubCell"/>
</dbReference>
<dbReference type="EC" id="3.7.1.3" evidence="4 5"/>
<dbReference type="AlphaFoldDB" id="A0A913ZLB0"/>
<keyword evidence="6" id="KW-0732">Signal</keyword>
<dbReference type="GO" id="GO:0043420">
    <property type="term" value="P:anthranilate metabolic process"/>
    <property type="evidence" value="ECO:0007669"/>
    <property type="project" value="UniProtKB-UniRule"/>
</dbReference>
<dbReference type="InterPro" id="IPR015422">
    <property type="entry name" value="PyrdxlP-dep_Trfase_small"/>
</dbReference>
<dbReference type="GO" id="GO:0019805">
    <property type="term" value="P:quinolinate biosynthetic process"/>
    <property type="evidence" value="ECO:0007669"/>
    <property type="project" value="UniProtKB-UniRule"/>
</dbReference>